<keyword evidence="11" id="KW-1185">Reference proteome</keyword>
<comment type="similarity">
    <text evidence="1 9">Belongs to the complex I NDUFS4 subunit family.</text>
</comment>
<comment type="subcellular location">
    <subcellularLocation>
        <location evidence="9">Mitochondrion inner membrane</location>
        <topology evidence="9">Peripheral membrane protein</topology>
        <orientation evidence="9">Matrix side</orientation>
    </subcellularLocation>
</comment>
<sequence length="163" mass="18817">MSLFTKCLRPSMPAARRSIVRFNSTSTPAKIREIVEASTNDKELVSGAPAELSYSDKRVARIYKEAKYATQSSSRNSKFWKVEFDIVARGNRWENDLIGYQGTSDYLQCTRLNFDTKDDAVRFAEGQGWNYYVQEPKERKFKPKQYASNFVHINGPLKLIRTK</sequence>
<keyword evidence="5 9" id="KW-0809">Transit peptide</keyword>
<evidence type="ECO:0000313" key="11">
    <source>
        <dbReference type="Proteomes" id="UP000290900"/>
    </source>
</evidence>
<keyword evidence="4 9" id="KW-0999">Mitochondrion inner membrane</keyword>
<dbReference type="GO" id="GO:0022900">
    <property type="term" value="P:electron transport chain"/>
    <property type="evidence" value="ECO:0007669"/>
    <property type="project" value="InterPro"/>
</dbReference>
<dbReference type="EMBL" id="CAACVR010000076">
    <property type="protein sequence ID" value="VEU24304.1"/>
    <property type="molecule type" value="Genomic_DNA"/>
</dbReference>
<keyword evidence="8 9" id="KW-0472">Membrane</keyword>
<organism evidence="10 11">
    <name type="scientific">Brettanomyces naardenensis</name>
    <name type="common">Yeast</name>
    <dbReference type="NCBI Taxonomy" id="13370"/>
    <lineage>
        <taxon>Eukaryota</taxon>
        <taxon>Fungi</taxon>
        <taxon>Dikarya</taxon>
        <taxon>Ascomycota</taxon>
        <taxon>Saccharomycotina</taxon>
        <taxon>Pichiomycetes</taxon>
        <taxon>Pichiales</taxon>
        <taxon>Pichiaceae</taxon>
        <taxon>Brettanomyces</taxon>
    </lineage>
</organism>
<name>A0A448YTQ9_BRENA</name>
<dbReference type="Proteomes" id="UP000290900">
    <property type="component" value="Unassembled WGS sequence"/>
</dbReference>
<dbReference type="InterPro" id="IPR006885">
    <property type="entry name" value="NADH_UbQ_FeS_4_mit-like"/>
</dbReference>
<evidence type="ECO:0000313" key="10">
    <source>
        <dbReference type="EMBL" id="VEU24304.1"/>
    </source>
</evidence>
<keyword evidence="6 9" id="KW-0249">Electron transport</keyword>
<evidence type="ECO:0000256" key="3">
    <source>
        <dbReference type="ARBA" id="ARBA00022660"/>
    </source>
</evidence>
<dbReference type="AlphaFoldDB" id="A0A448YTQ9"/>
<proteinExistence type="inferred from homology"/>
<keyword evidence="2 9" id="KW-0813">Transport</keyword>
<accession>A0A448YTQ9</accession>
<dbReference type="FunFam" id="3.30.160.190:FF:000001">
    <property type="entry name" value="NADH-ubiquinone oxidoreductase 21 kDa subunit mitochondrial"/>
    <property type="match status" value="1"/>
</dbReference>
<protein>
    <recommendedName>
        <fullName evidence="9">NADH dehydrogenase [ubiquinone] iron-sulfur protein 4, mitochondrial</fullName>
    </recommendedName>
</protein>
<dbReference type="Pfam" id="PF04800">
    <property type="entry name" value="NDUS4"/>
    <property type="match status" value="1"/>
</dbReference>
<evidence type="ECO:0000256" key="2">
    <source>
        <dbReference type="ARBA" id="ARBA00022448"/>
    </source>
</evidence>
<evidence type="ECO:0000256" key="8">
    <source>
        <dbReference type="ARBA" id="ARBA00023136"/>
    </source>
</evidence>
<dbReference type="InParanoid" id="A0A448YTQ9"/>
<dbReference type="OrthoDB" id="3089at2759"/>
<dbReference type="GO" id="GO:0005743">
    <property type="term" value="C:mitochondrial inner membrane"/>
    <property type="evidence" value="ECO:0007669"/>
    <property type="project" value="UniProtKB-SubCell"/>
</dbReference>
<keyword evidence="3 9" id="KW-0679">Respiratory chain</keyword>
<dbReference type="InterPro" id="IPR038532">
    <property type="entry name" value="NDUFS4-like_sf"/>
</dbReference>
<comment type="function">
    <text evidence="9">Accessory subunit of the mitochondrial membrane respiratory chain NADH dehydrogenase (Complex I), that is believed not to be involved in catalysis. Complex I functions in the transfer of electrons from NADH to the respiratory chain. The immediate electron acceptor for the enzyme is believed to be ubiquinone.</text>
</comment>
<evidence type="ECO:0000256" key="1">
    <source>
        <dbReference type="ARBA" id="ARBA00005882"/>
    </source>
</evidence>
<evidence type="ECO:0000256" key="9">
    <source>
        <dbReference type="RuleBase" id="RU367010"/>
    </source>
</evidence>
<dbReference type="Gene3D" id="3.30.160.190">
    <property type="entry name" value="atu1810 like domain"/>
    <property type="match status" value="1"/>
</dbReference>
<evidence type="ECO:0000256" key="7">
    <source>
        <dbReference type="ARBA" id="ARBA00023128"/>
    </source>
</evidence>
<dbReference type="STRING" id="13370.A0A448YTQ9"/>
<keyword evidence="7 9" id="KW-0496">Mitochondrion</keyword>
<dbReference type="PANTHER" id="PTHR12219">
    <property type="entry name" value="NADH-UBIQUINONE OXIDOREDUCTASE"/>
    <property type="match status" value="1"/>
</dbReference>
<evidence type="ECO:0000256" key="5">
    <source>
        <dbReference type="ARBA" id="ARBA00022946"/>
    </source>
</evidence>
<evidence type="ECO:0000256" key="6">
    <source>
        <dbReference type="ARBA" id="ARBA00022982"/>
    </source>
</evidence>
<gene>
    <name evidence="10" type="ORF">BRENAR_LOCUS5032</name>
</gene>
<evidence type="ECO:0000256" key="4">
    <source>
        <dbReference type="ARBA" id="ARBA00022792"/>
    </source>
</evidence>
<reference evidence="10 11" key="1">
    <citation type="submission" date="2018-12" db="EMBL/GenBank/DDBJ databases">
        <authorList>
            <person name="Tiukova I."/>
            <person name="Dainat J."/>
        </authorList>
    </citation>
    <scope>NUCLEOTIDE SEQUENCE [LARGE SCALE GENOMIC DNA]</scope>
</reference>
<dbReference type="PANTHER" id="PTHR12219:SF8">
    <property type="entry name" value="NADH DEHYDROGENASE [UBIQUINONE] IRON-SULFUR PROTEIN 4, MITOCHONDRIAL"/>
    <property type="match status" value="1"/>
</dbReference>